<dbReference type="Gene3D" id="3.30.470.20">
    <property type="entry name" value="ATP-grasp fold, B domain"/>
    <property type="match status" value="1"/>
</dbReference>
<keyword evidence="3 4" id="KW-0067">ATP-binding</keyword>
<dbReference type="InterPro" id="IPR052032">
    <property type="entry name" value="ATP-dep_AA_Ligase"/>
</dbReference>
<dbReference type="InterPro" id="IPR011761">
    <property type="entry name" value="ATP-grasp"/>
</dbReference>
<dbReference type="PROSITE" id="PS50975">
    <property type="entry name" value="ATP_GRASP"/>
    <property type="match status" value="1"/>
</dbReference>
<evidence type="ECO:0000256" key="1">
    <source>
        <dbReference type="ARBA" id="ARBA00022598"/>
    </source>
</evidence>
<reference evidence="7" key="1">
    <citation type="journal article" date="2019" name="Int. J. Syst. Evol. Microbiol.">
        <title>The Global Catalogue of Microorganisms (GCM) 10K type strain sequencing project: providing services to taxonomists for standard genome sequencing and annotation.</title>
        <authorList>
            <consortium name="The Broad Institute Genomics Platform"/>
            <consortium name="The Broad Institute Genome Sequencing Center for Infectious Disease"/>
            <person name="Wu L."/>
            <person name="Ma J."/>
        </authorList>
    </citation>
    <scope>NUCLEOTIDE SEQUENCE [LARGE SCALE GENOMIC DNA]</scope>
    <source>
        <strain evidence="7">ZS-22-S1</strain>
    </source>
</reference>
<evidence type="ECO:0000259" key="5">
    <source>
        <dbReference type="PROSITE" id="PS50975"/>
    </source>
</evidence>
<sequence length="418" mass="44692">MLIVPFTEGAASPVQVAAACGGQVDFVFLVDEQDGRIAPAVPMLHELAPVVTHDGDLPQVLEQLAPFEPHGVVTFSDSTMQLAAAIAKACGIPYNSQETCVLLRSKLKQRQCLNDAGVGSVRTFGFSLDQAESVSLPADVPFPAVVKPEVGAASKNAVFVASRDELTARLAELTPGVTYVLEEYLHGAELYEVDWLGDYLSVESVVSGGAIRHFGMSARLPLVAPFREGGLVFPVRPDDTTAVAITDLAERAIKTIGITIGLVHTEIKMTPDGPRIIEVNGRLGGALERLVPRATGIDPVRLAVDIALGAPLPGEFGAPSQLAMVVWVQPPMSATAVAELPSIRELRELPGVFGVDRLRKNEHALDWRNGSLGRVFDIWLDAGSLTELGERYSAVVDVLDNGIKWKLESAGGRRNKED</sequence>
<comment type="caution">
    <text evidence="6">The sequence shown here is derived from an EMBL/GenBank/DDBJ whole genome shotgun (WGS) entry which is preliminary data.</text>
</comment>
<organism evidence="6 7">
    <name type="scientific">Actinophytocola glycyrrhizae</name>
    <dbReference type="NCBI Taxonomy" id="2044873"/>
    <lineage>
        <taxon>Bacteria</taxon>
        <taxon>Bacillati</taxon>
        <taxon>Actinomycetota</taxon>
        <taxon>Actinomycetes</taxon>
        <taxon>Pseudonocardiales</taxon>
        <taxon>Pseudonocardiaceae</taxon>
    </lineage>
</organism>
<dbReference type="PANTHER" id="PTHR43585:SF2">
    <property type="entry name" value="ATP-GRASP ENZYME FSQD"/>
    <property type="match status" value="1"/>
</dbReference>
<accession>A0ABV9RUB3</accession>
<dbReference type="SUPFAM" id="SSF56059">
    <property type="entry name" value="Glutathione synthetase ATP-binding domain-like"/>
    <property type="match status" value="1"/>
</dbReference>
<keyword evidence="2 4" id="KW-0547">Nucleotide-binding</keyword>
<protein>
    <submittedName>
        <fullName evidence="6">Acetyl-CoA carboxylase biotin carboxylase subunit family protein</fullName>
    </submittedName>
</protein>
<proteinExistence type="predicted"/>
<evidence type="ECO:0000313" key="6">
    <source>
        <dbReference type="EMBL" id="MFC4851897.1"/>
    </source>
</evidence>
<name>A0ABV9RUB3_9PSEU</name>
<dbReference type="EMBL" id="JBHSIS010000002">
    <property type="protein sequence ID" value="MFC4851897.1"/>
    <property type="molecule type" value="Genomic_DNA"/>
</dbReference>
<evidence type="ECO:0000256" key="4">
    <source>
        <dbReference type="PROSITE-ProRule" id="PRU00409"/>
    </source>
</evidence>
<keyword evidence="1" id="KW-0436">Ligase</keyword>
<dbReference type="InterPro" id="IPR003806">
    <property type="entry name" value="ATP-grasp_PylC-type"/>
</dbReference>
<dbReference type="RefSeq" id="WP_378053117.1">
    <property type="nucleotide sequence ID" value="NZ_JBHSIS010000002.1"/>
</dbReference>
<gene>
    <name evidence="6" type="ORF">ACFPCV_00170</name>
</gene>
<feature type="domain" description="ATP-grasp" evidence="5">
    <location>
        <begin position="110"/>
        <end position="308"/>
    </location>
</feature>
<dbReference type="Proteomes" id="UP001595859">
    <property type="component" value="Unassembled WGS sequence"/>
</dbReference>
<evidence type="ECO:0000313" key="7">
    <source>
        <dbReference type="Proteomes" id="UP001595859"/>
    </source>
</evidence>
<dbReference type="Pfam" id="PF02655">
    <property type="entry name" value="ATP-grasp_3"/>
    <property type="match status" value="1"/>
</dbReference>
<dbReference type="PANTHER" id="PTHR43585">
    <property type="entry name" value="FUMIPYRROLE BIOSYNTHESIS PROTEIN C"/>
    <property type="match status" value="1"/>
</dbReference>
<evidence type="ECO:0000256" key="3">
    <source>
        <dbReference type="ARBA" id="ARBA00022840"/>
    </source>
</evidence>
<keyword evidence="7" id="KW-1185">Reference proteome</keyword>
<evidence type="ECO:0000256" key="2">
    <source>
        <dbReference type="ARBA" id="ARBA00022741"/>
    </source>
</evidence>